<evidence type="ECO:0000313" key="2">
    <source>
        <dbReference type="EMBL" id="KAK2097665.1"/>
    </source>
</evidence>
<sequence length="102" mass="10491">MGQQAGALELRGTEERLPSTVPPAARTADPYHSTHCAPSALGQATDLLAGVWRLGRALGGGLHSGRGGETCKVSAPRPVLLPASSCFGCCSPMPGRPTRCPR</sequence>
<comment type="caution">
    <text evidence="2">The sequence shown here is derived from an EMBL/GenBank/DDBJ whole genome shotgun (WGS) entry which is preliminary data.</text>
</comment>
<proteinExistence type="predicted"/>
<dbReference type="EMBL" id="JASSZA010000011">
    <property type="protein sequence ID" value="KAK2097665.1"/>
    <property type="molecule type" value="Genomic_DNA"/>
</dbReference>
<reference evidence="2 3" key="1">
    <citation type="submission" date="2023-05" db="EMBL/GenBank/DDBJ databases">
        <title>B98-5 Cell Line De Novo Hybrid Assembly: An Optical Mapping Approach.</title>
        <authorList>
            <person name="Kananen K."/>
            <person name="Auerbach J.A."/>
            <person name="Kautto E."/>
            <person name="Blachly J.S."/>
        </authorList>
    </citation>
    <scope>NUCLEOTIDE SEQUENCE [LARGE SCALE GENOMIC DNA]</scope>
    <source>
        <strain evidence="2">B95-8</strain>
        <tissue evidence="2">Cell line</tissue>
    </source>
</reference>
<evidence type="ECO:0000256" key="1">
    <source>
        <dbReference type="SAM" id="MobiDB-lite"/>
    </source>
</evidence>
<organism evidence="2 3">
    <name type="scientific">Saguinus oedipus</name>
    <name type="common">Cotton-top tamarin</name>
    <name type="synonym">Oedipomidas oedipus</name>
    <dbReference type="NCBI Taxonomy" id="9490"/>
    <lineage>
        <taxon>Eukaryota</taxon>
        <taxon>Metazoa</taxon>
        <taxon>Chordata</taxon>
        <taxon>Craniata</taxon>
        <taxon>Vertebrata</taxon>
        <taxon>Euteleostomi</taxon>
        <taxon>Mammalia</taxon>
        <taxon>Eutheria</taxon>
        <taxon>Euarchontoglires</taxon>
        <taxon>Primates</taxon>
        <taxon>Haplorrhini</taxon>
        <taxon>Platyrrhini</taxon>
        <taxon>Cebidae</taxon>
        <taxon>Callitrichinae</taxon>
        <taxon>Saguinus</taxon>
    </lineage>
</organism>
<gene>
    <name evidence="2" type="ORF">P7K49_023116</name>
</gene>
<name>A0ABQ9ULH9_SAGOE</name>
<accession>A0ABQ9ULH9</accession>
<protein>
    <submittedName>
        <fullName evidence="2">Uncharacterized protein</fullName>
    </submittedName>
</protein>
<dbReference type="Proteomes" id="UP001266305">
    <property type="component" value="Unassembled WGS sequence"/>
</dbReference>
<evidence type="ECO:0000313" key="3">
    <source>
        <dbReference type="Proteomes" id="UP001266305"/>
    </source>
</evidence>
<keyword evidence="3" id="KW-1185">Reference proteome</keyword>
<feature type="region of interest" description="Disordered" evidence="1">
    <location>
        <begin position="1"/>
        <end position="32"/>
    </location>
</feature>